<gene>
    <name evidence="4" type="ORF">L596_014255</name>
</gene>
<feature type="domain" description="Aldehyde oxidase/xanthine dehydrogenase second molybdopterin binding" evidence="3">
    <location>
        <begin position="122"/>
        <end position="207"/>
    </location>
</feature>
<dbReference type="GO" id="GO:0016491">
    <property type="term" value="F:oxidoreductase activity"/>
    <property type="evidence" value="ECO:0007669"/>
    <property type="project" value="InterPro"/>
</dbReference>
<dbReference type="GO" id="GO:0005506">
    <property type="term" value="F:iron ion binding"/>
    <property type="evidence" value="ECO:0007669"/>
    <property type="project" value="InterPro"/>
</dbReference>
<feature type="region of interest" description="Disordered" evidence="1">
    <location>
        <begin position="222"/>
        <end position="247"/>
    </location>
</feature>
<name>A0A4U5NCC3_STECR</name>
<evidence type="ECO:0000313" key="5">
    <source>
        <dbReference type="Proteomes" id="UP000298663"/>
    </source>
</evidence>
<dbReference type="Pfam" id="PF02738">
    <property type="entry name" value="MoCoBD_1"/>
    <property type="match status" value="1"/>
</dbReference>
<evidence type="ECO:0000313" key="4">
    <source>
        <dbReference type="EMBL" id="TKR80133.1"/>
    </source>
</evidence>
<evidence type="ECO:0000259" key="2">
    <source>
        <dbReference type="Pfam" id="PF02738"/>
    </source>
</evidence>
<feature type="compositionally biased region" description="Basic and acidic residues" evidence="1">
    <location>
        <begin position="228"/>
        <end position="239"/>
    </location>
</feature>
<comment type="caution">
    <text evidence="4">The sequence shown here is derived from an EMBL/GenBank/DDBJ whole genome shotgun (WGS) entry which is preliminary data.</text>
</comment>
<dbReference type="PANTHER" id="PTHR45444">
    <property type="entry name" value="XANTHINE DEHYDROGENASE"/>
    <property type="match status" value="1"/>
</dbReference>
<organism evidence="4 5">
    <name type="scientific">Steinernema carpocapsae</name>
    <name type="common">Entomopathogenic nematode</name>
    <dbReference type="NCBI Taxonomy" id="34508"/>
    <lineage>
        <taxon>Eukaryota</taxon>
        <taxon>Metazoa</taxon>
        <taxon>Ecdysozoa</taxon>
        <taxon>Nematoda</taxon>
        <taxon>Chromadorea</taxon>
        <taxon>Rhabditida</taxon>
        <taxon>Tylenchina</taxon>
        <taxon>Panagrolaimomorpha</taxon>
        <taxon>Strongyloidoidea</taxon>
        <taxon>Steinernematidae</taxon>
        <taxon>Steinernema</taxon>
    </lineage>
</organism>
<reference evidence="4 5" key="2">
    <citation type="journal article" date="2019" name="G3 (Bethesda)">
        <title>Hybrid Assembly of the Genome of the Entomopathogenic Nematode Steinernema carpocapsae Identifies the X-Chromosome.</title>
        <authorList>
            <person name="Serra L."/>
            <person name="Macchietto M."/>
            <person name="Macias-Munoz A."/>
            <person name="McGill C.J."/>
            <person name="Rodriguez I.M."/>
            <person name="Rodriguez B."/>
            <person name="Murad R."/>
            <person name="Mortazavi A."/>
        </authorList>
    </citation>
    <scope>NUCLEOTIDE SEQUENCE [LARGE SCALE GENOMIC DNA]</scope>
    <source>
        <strain evidence="4 5">ALL</strain>
    </source>
</reference>
<dbReference type="SUPFAM" id="SSF56003">
    <property type="entry name" value="Molybdenum cofactor-binding domain"/>
    <property type="match status" value="1"/>
</dbReference>
<evidence type="ECO:0000259" key="3">
    <source>
        <dbReference type="Pfam" id="PF20256"/>
    </source>
</evidence>
<keyword evidence="5" id="KW-1185">Reference proteome</keyword>
<dbReference type="InterPro" id="IPR037165">
    <property type="entry name" value="AldOxase/xan_DH_Mopterin-bd_sf"/>
</dbReference>
<dbReference type="InterPro" id="IPR016208">
    <property type="entry name" value="Ald_Oxase/xanthine_DH-like"/>
</dbReference>
<dbReference type="EMBL" id="AZBU02000004">
    <property type="protein sequence ID" value="TKR80133.1"/>
    <property type="molecule type" value="Genomic_DNA"/>
</dbReference>
<dbReference type="Pfam" id="PF20256">
    <property type="entry name" value="MoCoBD_2"/>
    <property type="match status" value="1"/>
</dbReference>
<protein>
    <recommendedName>
        <fullName evidence="6">Aldehyde oxidase/xanthine dehydrogenase second molybdopterin binding domain-containing protein</fullName>
    </recommendedName>
</protein>
<sequence>MARGPALVTTYKLNKPLSGIFSREKDMKVTGGRHPVWAKYRIGYDEEGRIQALDVKATRMEVSRSGRYQLRGSLQRRHLLQYSQRPLRVLALQDKHRFEHGLPRKNNDTSDAREMSDRGLMTEQTFAVVDVFMDGSFRGHRGGSEMGQGLNIKCMQVAATVFGIPIEMVTMSEASTEKTPNAPLTGGSQGAGVHGISVKVACKEILELGFGQRISGALRYRARSTSSESEHSPPTDRSSRKLRLKWN</sequence>
<evidence type="ECO:0008006" key="6">
    <source>
        <dbReference type="Google" id="ProtNLM"/>
    </source>
</evidence>
<reference evidence="4 5" key="1">
    <citation type="journal article" date="2015" name="Genome Biol.">
        <title>Comparative genomics of Steinernema reveals deeply conserved gene regulatory networks.</title>
        <authorList>
            <person name="Dillman A.R."/>
            <person name="Macchietto M."/>
            <person name="Porter C.F."/>
            <person name="Rogers A."/>
            <person name="Williams B."/>
            <person name="Antoshechkin I."/>
            <person name="Lee M.M."/>
            <person name="Goodwin Z."/>
            <person name="Lu X."/>
            <person name="Lewis E.E."/>
            <person name="Goodrich-Blair H."/>
            <person name="Stock S.P."/>
            <person name="Adams B.J."/>
            <person name="Sternberg P.W."/>
            <person name="Mortazavi A."/>
        </authorList>
    </citation>
    <scope>NUCLEOTIDE SEQUENCE [LARGE SCALE GENOMIC DNA]</scope>
    <source>
        <strain evidence="4 5">ALL</strain>
    </source>
</reference>
<dbReference type="InterPro" id="IPR046867">
    <property type="entry name" value="AldOxase/xan_DH_MoCoBD2"/>
</dbReference>
<evidence type="ECO:0000256" key="1">
    <source>
        <dbReference type="SAM" id="MobiDB-lite"/>
    </source>
</evidence>
<accession>A0A4U5NCC3</accession>
<dbReference type="Gene3D" id="3.30.365.10">
    <property type="entry name" value="Aldehyde oxidase/xanthine dehydrogenase, molybdopterin binding domain"/>
    <property type="match status" value="3"/>
</dbReference>
<dbReference type="OrthoDB" id="8300278at2759"/>
<feature type="domain" description="Aldehyde oxidase/xanthine dehydrogenase first molybdopterin binding" evidence="2">
    <location>
        <begin position="6"/>
        <end position="58"/>
    </location>
</feature>
<dbReference type="Proteomes" id="UP000298663">
    <property type="component" value="Unassembled WGS sequence"/>
</dbReference>
<dbReference type="AlphaFoldDB" id="A0A4U5NCC3"/>
<dbReference type="PANTHER" id="PTHR45444:SF3">
    <property type="entry name" value="XANTHINE DEHYDROGENASE"/>
    <property type="match status" value="1"/>
</dbReference>
<dbReference type="InterPro" id="IPR008274">
    <property type="entry name" value="AldOxase/xan_DH_MoCoBD1"/>
</dbReference>
<proteinExistence type="predicted"/>